<keyword evidence="8" id="KW-1133">Transmembrane helix</keyword>
<dbReference type="GO" id="GO:0016020">
    <property type="term" value="C:membrane"/>
    <property type="evidence" value="ECO:0007669"/>
    <property type="project" value="TreeGrafter"/>
</dbReference>
<dbReference type="Gene3D" id="3.30.2010.10">
    <property type="entry name" value="Metalloproteases ('zincins'), catalytic domain"/>
    <property type="match status" value="1"/>
</dbReference>
<evidence type="ECO:0000256" key="7">
    <source>
        <dbReference type="SAM" id="MobiDB-lite"/>
    </source>
</evidence>
<keyword evidence="4 6" id="KW-0862">Zinc</keyword>
<dbReference type="InterPro" id="IPR001915">
    <property type="entry name" value="Peptidase_M48"/>
</dbReference>
<keyword evidence="5 6" id="KW-0482">Metalloprotease</keyword>
<dbReference type="PANTHER" id="PTHR22726">
    <property type="entry name" value="METALLOENDOPEPTIDASE OMA1"/>
    <property type="match status" value="1"/>
</dbReference>
<dbReference type="Proteomes" id="UP000198762">
    <property type="component" value="Unassembled WGS sequence"/>
</dbReference>
<protein>
    <submittedName>
        <fullName evidence="11">Peptidase family M48</fullName>
    </submittedName>
</protein>
<dbReference type="EMBL" id="FOHZ01000012">
    <property type="protein sequence ID" value="SET56757.1"/>
    <property type="molecule type" value="Genomic_DNA"/>
</dbReference>
<evidence type="ECO:0000256" key="1">
    <source>
        <dbReference type="ARBA" id="ARBA00022670"/>
    </source>
</evidence>
<keyword evidence="1 6" id="KW-0645">Protease</keyword>
<feature type="domain" description="Peptidase M48" evidence="9">
    <location>
        <begin position="200"/>
        <end position="358"/>
    </location>
</feature>
<feature type="transmembrane region" description="Helical" evidence="8">
    <location>
        <begin position="106"/>
        <end position="128"/>
    </location>
</feature>
<evidence type="ECO:0000259" key="9">
    <source>
        <dbReference type="Pfam" id="PF01435"/>
    </source>
</evidence>
<keyword evidence="8" id="KW-0472">Membrane</keyword>
<feature type="domain" description="DUF7092" evidence="10">
    <location>
        <begin position="12"/>
        <end position="89"/>
    </location>
</feature>
<dbReference type="Pfam" id="PF23368">
    <property type="entry name" value="DUF7092"/>
    <property type="match status" value="1"/>
</dbReference>
<dbReference type="AlphaFoldDB" id="A0A1I0FFI0"/>
<evidence type="ECO:0000256" key="8">
    <source>
        <dbReference type="SAM" id="Phobius"/>
    </source>
</evidence>
<organism evidence="11 12">
    <name type="scientific">Marinobacter segnicrescens</name>
    <dbReference type="NCBI Taxonomy" id="430453"/>
    <lineage>
        <taxon>Bacteria</taxon>
        <taxon>Pseudomonadati</taxon>
        <taxon>Pseudomonadota</taxon>
        <taxon>Gammaproteobacteria</taxon>
        <taxon>Pseudomonadales</taxon>
        <taxon>Marinobacteraceae</taxon>
        <taxon>Marinobacter</taxon>
    </lineage>
</organism>
<dbReference type="InterPro" id="IPR055518">
    <property type="entry name" value="DUF7092"/>
</dbReference>
<evidence type="ECO:0000313" key="11">
    <source>
        <dbReference type="EMBL" id="SET56757.1"/>
    </source>
</evidence>
<evidence type="ECO:0000256" key="3">
    <source>
        <dbReference type="ARBA" id="ARBA00022801"/>
    </source>
</evidence>
<dbReference type="GO" id="GO:0004222">
    <property type="term" value="F:metalloendopeptidase activity"/>
    <property type="evidence" value="ECO:0007669"/>
    <property type="project" value="InterPro"/>
</dbReference>
<dbReference type="GO" id="GO:0046872">
    <property type="term" value="F:metal ion binding"/>
    <property type="evidence" value="ECO:0007669"/>
    <property type="project" value="UniProtKB-KW"/>
</dbReference>
<dbReference type="CDD" id="cd07332">
    <property type="entry name" value="M48C_Oma1_like"/>
    <property type="match status" value="1"/>
</dbReference>
<evidence type="ECO:0000313" key="12">
    <source>
        <dbReference type="Proteomes" id="UP000198762"/>
    </source>
</evidence>
<feature type="compositionally biased region" description="Basic and acidic residues" evidence="7">
    <location>
        <begin position="320"/>
        <end position="329"/>
    </location>
</feature>
<evidence type="ECO:0000256" key="4">
    <source>
        <dbReference type="ARBA" id="ARBA00022833"/>
    </source>
</evidence>
<reference evidence="12" key="1">
    <citation type="submission" date="2016-10" db="EMBL/GenBank/DDBJ databases">
        <authorList>
            <person name="Varghese N."/>
            <person name="Submissions S."/>
        </authorList>
    </citation>
    <scope>NUCLEOTIDE SEQUENCE [LARGE SCALE GENOMIC DNA]</scope>
    <source>
        <strain evidence="12">CGMCC 1.6489</strain>
    </source>
</reference>
<dbReference type="RefSeq" id="WP_091852775.1">
    <property type="nucleotide sequence ID" value="NZ_FOHZ01000012.1"/>
</dbReference>
<comment type="similarity">
    <text evidence="6">Belongs to the peptidase M48 family.</text>
</comment>
<dbReference type="PANTHER" id="PTHR22726:SF1">
    <property type="entry name" value="METALLOENDOPEPTIDASE OMA1, MITOCHONDRIAL"/>
    <property type="match status" value="1"/>
</dbReference>
<keyword evidence="2" id="KW-0479">Metal-binding</keyword>
<keyword evidence="8" id="KW-0812">Transmembrane</keyword>
<keyword evidence="3 6" id="KW-0378">Hydrolase</keyword>
<evidence type="ECO:0000259" key="10">
    <source>
        <dbReference type="Pfam" id="PF23368"/>
    </source>
</evidence>
<dbReference type="GO" id="GO:0051603">
    <property type="term" value="P:proteolysis involved in protein catabolic process"/>
    <property type="evidence" value="ECO:0007669"/>
    <property type="project" value="TreeGrafter"/>
</dbReference>
<dbReference type="InterPro" id="IPR051156">
    <property type="entry name" value="Mito/Outer_Membr_Metalloprot"/>
</dbReference>
<gene>
    <name evidence="11" type="ORF">SAMN04487962_11289</name>
</gene>
<feature type="region of interest" description="Disordered" evidence="7">
    <location>
        <begin position="1"/>
        <end position="24"/>
    </location>
</feature>
<name>A0A1I0FFI0_9GAMM</name>
<dbReference type="Pfam" id="PF01435">
    <property type="entry name" value="Peptidase_M48"/>
    <property type="match status" value="1"/>
</dbReference>
<evidence type="ECO:0000256" key="5">
    <source>
        <dbReference type="ARBA" id="ARBA00023049"/>
    </source>
</evidence>
<accession>A0A1I0FFI0</accession>
<feature type="compositionally biased region" description="Basic and acidic residues" evidence="7">
    <location>
        <begin position="349"/>
        <end position="363"/>
    </location>
</feature>
<proteinExistence type="inferred from homology"/>
<dbReference type="STRING" id="430453.SAMN04487962_11289"/>
<sequence length="363" mass="39689">MASPRSEPGLTIHGRFYTGTDSRSRPARLSLAEGRLQLDTGPAEHRRELTSREVTLSPRVGNTPRYLYLPDDGVFETTENDQVDILSRRIHQGLGARLVHRLENHLGLILAAALATTLVTVLTFTHGIPALSSLVARALPDELASQMSQETLQQMDDFMLSPSGLPAERQRSLQAHFTPLLASEPEHSFQVMFRSGEGIGANAFALPDGTIIFTDDMVQLAKHPDELSAVLAHEMGHVVANHGLRGVVQSSLVGWMIVMMTGDLSAASDMVVVAPALLMNLSYSRGMEREADAYALELMLAEGLEPSHFSNLMLRLEASHQQRKEKGSADTDSNGWGERIGGALSSHPLTRERIEQFERASAQ</sequence>
<evidence type="ECO:0000256" key="2">
    <source>
        <dbReference type="ARBA" id="ARBA00022723"/>
    </source>
</evidence>
<feature type="region of interest" description="Disordered" evidence="7">
    <location>
        <begin position="320"/>
        <end position="363"/>
    </location>
</feature>
<comment type="cofactor">
    <cofactor evidence="6">
        <name>Zn(2+)</name>
        <dbReference type="ChEBI" id="CHEBI:29105"/>
    </cofactor>
    <text evidence="6">Binds 1 zinc ion per subunit.</text>
</comment>
<dbReference type="OrthoDB" id="9810445at2"/>
<keyword evidence="12" id="KW-1185">Reference proteome</keyword>
<evidence type="ECO:0000256" key="6">
    <source>
        <dbReference type="RuleBase" id="RU003983"/>
    </source>
</evidence>